<feature type="transmembrane region" description="Helical" evidence="5">
    <location>
        <begin position="129"/>
        <end position="147"/>
    </location>
</feature>
<name>A0A1Y2K8L0_9PROT</name>
<evidence type="ECO:0000256" key="3">
    <source>
        <dbReference type="ARBA" id="ARBA00022989"/>
    </source>
</evidence>
<dbReference type="InterPro" id="IPR036513">
    <property type="entry name" value="STAS_dom_sf"/>
</dbReference>
<dbReference type="EMBL" id="LVJN01000015">
    <property type="protein sequence ID" value="OSM06837.1"/>
    <property type="molecule type" value="Genomic_DNA"/>
</dbReference>
<accession>A0A1Y2K8L0</accession>
<dbReference type="PANTHER" id="PTHR43310">
    <property type="entry name" value="SULFATE TRANSPORTER YBAR-RELATED"/>
    <property type="match status" value="1"/>
</dbReference>
<protein>
    <submittedName>
        <fullName evidence="7">Putative sulfate transporter</fullName>
    </submittedName>
</protein>
<evidence type="ECO:0000256" key="5">
    <source>
        <dbReference type="SAM" id="Phobius"/>
    </source>
</evidence>
<dbReference type="InterPro" id="IPR002645">
    <property type="entry name" value="STAS_dom"/>
</dbReference>
<feature type="transmembrane region" description="Helical" evidence="5">
    <location>
        <begin position="243"/>
        <end position="265"/>
    </location>
</feature>
<comment type="subcellular location">
    <subcellularLocation>
        <location evidence="1">Membrane</location>
        <topology evidence="1">Multi-pass membrane protein</topology>
    </subcellularLocation>
</comment>
<dbReference type="InterPro" id="IPR011547">
    <property type="entry name" value="SLC26A/SulP_dom"/>
</dbReference>
<sequence length="521" mass="55593">MFAQLLERIRPIFRLDVSAAPANAKNDLLSGLTVALALVPEAVAFAFVAGVEPLVGLYSAFMVSIITAVVGGRPGMISGATGALAVVMVALVLEHGIEYLFATVVLMGLIQITVGVLRLGKFIRMVPHPVMLGFVNGLAIVIFLAQLKSFQVSDGAGGSQWLAGQQLYIMLALVALTMAIIHWLPKLTKAIPSALAAILLVSVLVIALGVQSRTVGDMASIAGGLPAFHIPSVPLNWETFTIITPYAVILAAIGLIESLLTMSLIDELTQTRGRGNRECVGQGSANIVTGFFGGMGGCAMVGQSMINVKSGGRGRLSGITAGFMVLMFILFASSLIEMIPIAALTGVMFMVVIGTFEWSSFRILSKIPRADAFVLVLVSGMTVATDLAIAVVCGVIVSALAFAWEHARQVRAHAYVDDTGTKVYELDGPLFFASTGRFLDHFKPDNDPERVVIDFYGSRVMDHSAIEAIDTVASRYIQAGKELKLRHLSQECRNLLNKAGDLVEVNLDKDPKYWVADDKLA</sequence>
<evidence type="ECO:0000313" key="7">
    <source>
        <dbReference type="EMBL" id="OSM06837.1"/>
    </source>
</evidence>
<dbReference type="PROSITE" id="PS50801">
    <property type="entry name" value="STAS"/>
    <property type="match status" value="1"/>
</dbReference>
<feature type="transmembrane region" description="Helical" evidence="5">
    <location>
        <begin position="167"/>
        <end position="184"/>
    </location>
</feature>
<dbReference type="InterPro" id="IPR052706">
    <property type="entry name" value="Membrane-Transporter-like"/>
</dbReference>
<dbReference type="Gene3D" id="3.30.750.24">
    <property type="entry name" value="STAS domain"/>
    <property type="match status" value="1"/>
</dbReference>
<feature type="transmembrane region" description="Helical" evidence="5">
    <location>
        <begin position="191"/>
        <end position="210"/>
    </location>
</feature>
<keyword evidence="3 5" id="KW-1133">Transmembrane helix</keyword>
<dbReference type="SUPFAM" id="SSF52091">
    <property type="entry name" value="SpoIIaa-like"/>
    <property type="match status" value="1"/>
</dbReference>
<comment type="caution">
    <text evidence="7">The sequence shown here is derived from an EMBL/GenBank/DDBJ whole genome shotgun (WGS) entry which is preliminary data.</text>
</comment>
<feature type="transmembrane region" description="Helical" evidence="5">
    <location>
        <begin position="76"/>
        <end position="93"/>
    </location>
</feature>
<feature type="transmembrane region" description="Helical" evidence="5">
    <location>
        <begin position="341"/>
        <end position="361"/>
    </location>
</feature>
<evidence type="ECO:0000256" key="2">
    <source>
        <dbReference type="ARBA" id="ARBA00022692"/>
    </source>
</evidence>
<feature type="transmembrane region" description="Helical" evidence="5">
    <location>
        <begin position="373"/>
        <end position="404"/>
    </location>
</feature>
<evidence type="ECO:0000313" key="8">
    <source>
        <dbReference type="Proteomes" id="UP000194003"/>
    </source>
</evidence>
<feature type="transmembrane region" description="Helical" evidence="5">
    <location>
        <begin position="316"/>
        <end position="335"/>
    </location>
</feature>
<feature type="transmembrane region" description="Helical" evidence="5">
    <location>
        <begin position="28"/>
        <end position="48"/>
    </location>
</feature>
<dbReference type="GO" id="GO:0016020">
    <property type="term" value="C:membrane"/>
    <property type="evidence" value="ECO:0007669"/>
    <property type="project" value="UniProtKB-SubCell"/>
</dbReference>
<dbReference type="Pfam" id="PF00916">
    <property type="entry name" value="Sulfate_transp"/>
    <property type="match status" value="1"/>
</dbReference>
<dbReference type="CDD" id="cd07042">
    <property type="entry name" value="STAS_SulP_like_sulfate_transporter"/>
    <property type="match status" value="1"/>
</dbReference>
<reference evidence="7 8" key="1">
    <citation type="journal article" date="2016" name="BMC Genomics">
        <title>Combined genomic and structural analyses of a cultured magnetotactic bacterium reveals its niche adaptation to a dynamic environment.</title>
        <authorList>
            <person name="Araujo A.C."/>
            <person name="Morillo V."/>
            <person name="Cypriano J."/>
            <person name="Teixeira L.C."/>
            <person name="Leao P."/>
            <person name="Lyra S."/>
            <person name="Almeida L.G."/>
            <person name="Bazylinski D.A."/>
            <person name="Vasconcellos A.T."/>
            <person name="Abreu F."/>
            <person name="Lins U."/>
        </authorList>
    </citation>
    <scope>NUCLEOTIDE SEQUENCE [LARGE SCALE GENOMIC DNA]</scope>
    <source>
        <strain evidence="7 8">IT-1</strain>
    </source>
</reference>
<gene>
    <name evidence="7" type="ORF">MAIT1_00291</name>
</gene>
<keyword evidence="2 5" id="KW-0812">Transmembrane</keyword>
<feature type="transmembrane region" description="Helical" evidence="5">
    <location>
        <begin position="99"/>
        <end position="117"/>
    </location>
</feature>
<dbReference type="Proteomes" id="UP000194003">
    <property type="component" value="Unassembled WGS sequence"/>
</dbReference>
<evidence type="ECO:0000256" key="1">
    <source>
        <dbReference type="ARBA" id="ARBA00004141"/>
    </source>
</evidence>
<keyword evidence="4 5" id="KW-0472">Membrane</keyword>
<dbReference type="PANTHER" id="PTHR43310:SF1">
    <property type="entry name" value="SULFATE TRANSPORTER YBAR-RELATED"/>
    <property type="match status" value="1"/>
</dbReference>
<proteinExistence type="predicted"/>
<keyword evidence="8" id="KW-1185">Reference proteome</keyword>
<evidence type="ECO:0000259" key="6">
    <source>
        <dbReference type="PROSITE" id="PS50801"/>
    </source>
</evidence>
<evidence type="ECO:0000256" key="4">
    <source>
        <dbReference type="ARBA" id="ARBA00023136"/>
    </source>
</evidence>
<feature type="transmembrane region" description="Helical" evidence="5">
    <location>
        <begin position="54"/>
        <end position="71"/>
    </location>
</feature>
<dbReference type="Pfam" id="PF01740">
    <property type="entry name" value="STAS"/>
    <property type="match status" value="1"/>
</dbReference>
<organism evidence="7 8">
    <name type="scientific">Magnetofaba australis IT-1</name>
    <dbReference type="NCBI Taxonomy" id="1434232"/>
    <lineage>
        <taxon>Bacteria</taxon>
        <taxon>Pseudomonadati</taxon>
        <taxon>Pseudomonadota</taxon>
        <taxon>Magnetococcia</taxon>
        <taxon>Magnetococcales</taxon>
        <taxon>Magnetococcaceae</taxon>
        <taxon>Magnetofaba</taxon>
    </lineage>
</organism>
<dbReference type="AlphaFoldDB" id="A0A1Y2K8L0"/>
<feature type="domain" description="STAS" evidence="6">
    <location>
        <begin position="420"/>
        <end position="521"/>
    </location>
</feature>
<dbReference type="STRING" id="1434232.MAIT1_00291"/>